<dbReference type="VEuPathDB" id="FungiDB:CLCR_08928"/>
<evidence type="ECO:0000259" key="1">
    <source>
        <dbReference type="Pfam" id="PF24864"/>
    </source>
</evidence>
<name>A0A1C1CSA3_9EURO</name>
<accession>A0A1C1CSA3</accession>
<gene>
    <name evidence="2" type="ORF">CLCR_08928</name>
</gene>
<dbReference type="AlphaFoldDB" id="A0A1C1CSA3"/>
<dbReference type="Pfam" id="PF24864">
    <property type="entry name" value="DUF7730"/>
    <property type="match status" value="1"/>
</dbReference>
<keyword evidence="3" id="KW-1185">Reference proteome</keyword>
<proteinExistence type="predicted"/>
<evidence type="ECO:0000313" key="2">
    <source>
        <dbReference type="EMBL" id="OCT51365.1"/>
    </source>
</evidence>
<dbReference type="InterPro" id="IPR056632">
    <property type="entry name" value="DUF7730"/>
</dbReference>
<sequence length="295" mass="33103">MTHSLLTFPAEVRVKIYKALFAGLVLSPACIDLGRGLHAALIREGQSPRTSLIKAIAIGLESEPDWDRDLDLGEYISARLRRPVDLGILRACREIYDEAYPVLLRVATFKLASIEDHTRFTQPQMLPILARIRSLSVTSAVVPEWSPTLVRLVLPSISHFEIRDLQAQIPHDHMVCVESLRSHDGGPPRAEAYTVPTLLQALLSNTIEGGLITTIFSHFAAAPHMYECLVLHFLIECDWTLMPPHDHSAKNMVFVFGERRVWTQGGRRLSTLAPAQWDQTAFVYRSGFSMENKAD</sequence>
<protein>
    <recommendedName>
        <fullName evidence="1">DUF7730 domain-containing protein</fullName>
    </recommendedName>
</protein>
<dbReference type="EMBL" id="LGRB01000009">
    <property type="protein sequence ID" value="OCT51365.1"/>
    <property type="molecule type" value="Genomic_DNA"/>
</dbReference>
<dbReference type="Proteomes" id="UP000094526">
    <property type="component" value="Unassembled WGS sequence"/>
</dbReference>
<feature type="domain" description="DUF7730" evidence="1">
    <location>
        <begin position="6"/>
        <end position="141"/>
    </location>
</feature>
<organism evidence="2 3">
    <name type="scientific">Cladophialophora carrionii</name>
    <dbReference type="NCBI Taxonomy" id="86049"/>
    <lineage>
        <taxon>Eukaryota</taxon>
        <taxon>Fungi</taxon>
        <taxon>Dikarya</taxon>
        <taxon>Ascomycota</taxon>
        <taxon>Pezizomycotina</taxon>
        <taxon>Eurotiomycetes</taxon>
        <taxon>Chaetothyriomycetidae</taxon>
        <taxon>Chaetothyriales</taxon>
        <taxon>Herpotrichiellaceae</taxon>
        <taxon>Cladophialophora</taxon>
    </lineage>
</organism>
<evidence type="ECO:0000313" key="3">
    <source>
        <dbReference type="Proteomes" id="UP000094526"/>
    </source>
</evidence>
<reference evidence="3" key="1">
    <citation type="submission" date="2015-07" db="EMBL/GenBank/DDBJ databases">
        <authorList>
            <person name="Teixeira M.M."/>
            <person name="Souza R.C."/>
            <person name="Almeida L.G."/>
            <person name="Vicente V.A."/>
            <person name="de Hoog S."/>
            <person name="Bocca A.L."/>
            <person name="de Almeida S.R."/>
            <person name="Vasconcelos A.T."/>
            <person name="Felipe M.S."/>
        </authorList>
    </citation>
    <scope>NUCLEOTIDE SEQUENCE [LARGE SCALE GENOMIC DNA]</scope>
    <source>
        <strain evidence="3">KSF</strain>
    </source>
</reference>
<dbReference type="OrthoDB" id="4154336at2759"/>
<comment type="caution">
    <text evidence="2">The sequence shown here is derived from an EMBL/GenBank/DDBJ whole genome shotgun (WGS) entry which is preliminary data.</text>
</comment>